<dbReference type="AlphaFoldDB" id="A0A833H414"/>
<name>A0A833H414_9LEPT</name>
<gene>
    <name evidence="1" type="ORF">F9K24_05045</name>
</gene>
<sequence>MISDAVKTAIIGLLFFLSLNCATPAVKQSEISTPVVTVEKEEPELPMAFQWVILAGLRGEPDAPRYLLTEKIGVVDLAHVRAFLNLTNELHNVVTRKLSQAKSSGGRAFYVRLRSPHAAGLTAVSDIKVDLEERPDPPAVDLVRDLAMTHGYLVELRQGDVFPPMFLSGSSFSQEDLQSNRLGIEIALLSSLTGLDAGRAALTIFTDLRPVSMPATKPASQERSYSYLPYVNGGTQDLPQCFQYSPVMVSDQSRILGIRTIRSAWEWQSRPAPLAQ</sequence>
<protein>
    <submittedName>
        <fullName evidence="1">Uncharacterized protein</fullName>
    </submittedName>
</protein>
<accession>A0A833H414</accession>
<dbReference type="EMBL" id="WBUI01000003">
    <property type="protein sequence ID" value="KAB2934394.1"/>
    <property type="molecule type" value="Genomic_DNA"/>
</dbReference>
<reference evidence="1 2" key="1">
    <citation type="submission" date="2019-10" db="EMBL/GenBank/DDBJ databases">
        <title>Extracellular Electron Transfer in a Candidatus Methanoperedens spp. Enrichment Culture.</title>
        <authorList>
            <person name="Berger S."/>
            <person name="Rangel Shaw D."/>
            <person name="Berben T."/>
            <person name="In 'T Zandt M."/>
            <person name="Frank J."/>
            <person name="Reimann J."/>
            <person name="Jetten M.S.M."/>
            <person name="Welte C.U."/>
        </authorList>
    </citation>
    <scope>NUCLEOTIDE SEQUENCE [LARGE SCALE GENOMIC DNA]</scope>
    <source>
        <strain evidence="1">SB12</strain>
    </source>
</reference>
<evidence type="ECO:0000313" key="2">
    <source>
        <dbReference type="Proteomes" id="UP000460298"/>
    </source>
</evidence>
<dbReference type="Proteomes" id="UP000460298">
    <property type="component" value="Unassembled WGS sequence"/>
</dbReference>
<proteinExistence type="predicted"/>
<evidence type="ECO:0000313" key="1">
    <source>
        <dbReference type="EMBL" id="KAB2934394.1"/>
    </source>
</evidence>
<organism evidence="1 2">
    <name type="scientific">Leptonema illini</name>
    <dbReference type="NCBI Taxonomy" id="183"/>
    <lineage>
        <taxon>Bacteria</taxon>
        <taxon>Pseudomonadati</taxon>
        <taxon>Spirochaetota</taxon>
        <taxon>Spirochaetia</taxon>
        <taxon>Leptospirales</taxon>
        <taxon>Leptospiraceae</taxon>
        <taxon>Leptonema</taxon>
    </lineage>
</organism>
<comment type="caution">
    <text evidence="1">The sequence shown here is derived from an EMBL/GenBank/DDBJ whole genome shotgun (WGS) entry which is preliminary data.</text>
</comment>